<comment type="similarity">
    <text evidence="1">Belongs to the 'phage' integrase family.</text>
</comment>
<keyword evidence="9" id="KW-1185">Reference proteome</keyword>
<dbReference type="OrthoDB" id="9805859at2"/>
<evidence type="ECO:0000256" key="1">
    <source>
        <dbReference type="ARBA" id="ARBA00008857"/>
    </source>
</evidence>
<evidence type="ECO:0000259" key="6">
    <source>
        <dbReference type="PROSITE" id="PS51898"/>
    </source>
</evidence>
<dbReference type="Gene3D" id="1.10.443.10">
    <property type="entry name" value="Intergrase catalytic core"/>
    <property type="match status" value="1"/>
</dbReference>
<dbReference type="InterPro" id="IPR010998">
    <property type="entry name" value="Integrase_recombinase_N"/>
</dbReference>
<dbReference type="InterPro" id="IPR011010">
    <property type="entry name" value="DNA_brk_join_enz"/>
</dbReference>
<name>A0A5C4QRD4_9ACTN</name>
<keyword evidence="2" id="KW-0229">DNA integration</keyword>
<dbReference type="Pfam" id="PF14659">
    <property type="entry name" value="Phage_int_SAM_3"/>
    <property type="match status" value="1"/>
</dbReference>
<evidence type="ECO:0000256" key="4">
    <source>
        <dbReference type="ARBA" id="ARBA00023172"/>
    </source>
</evidence>
<evidence type="ECO:0000313" key="9">
    <source>
        <dbReference type="Proteomes" id="UP000306145"/>
    </source>
</evidence>
<reference evidence="8 9" key="1">
    <citation type="submission" date="2019-06" db="EMBL/GenBank/DDBJ databases">
        <title>Micromonospora ordensis sp. nov., isolated from deep marine sediment.</title>
        <authorList>
            <person name="Veyisoglu A."/>
            <person name="Carro L."/>
            <person name="Klenk H.-P."/>
            <person name="Sahin N."/>
        </authorList>
    </citation>
    <scope>NUCLEOTIDE SEQUENCE [LARGE SCALE GENOMIC DNA]</scope>
    <source>
        <strain evidence="8 9">S2509</strain>
    </source>
</reference>
<dbReference type="CDD" id="cd01189">
    <property type="entry name" value="INT_ICEBs1_C_like"/>
    <property type="match status" value="1"/>
</dbReference>
<dbReference type="PANTHER" id="PTHR30629">
    <property type="entry name" value="PROPHAGE INTEGRASE"/>
    <property type="match status" value="1"/>
</dbReference>
<evidence type="ECO:0000256" key="3">
    <source>
        <dbReference type="ARBA" id="ARBA00023125"/>
    </source>
</evidence>
<dbReference type="Proteomes" id="UP000306145">
    <property type="component" value="Unassembled WGS sequence"/>
</dbReference>
<dbReference type="PROSITE" id="PS51900">
    <property type="entry name" value="CB"/>
    <property type="match status" value="1"/>
</dbReference>
<dbReference type="InterPro" id="IPR044068">
    <property type="entry name" value="CB"/>
</dbReference>
<dbReference type="Gene3D" id="1.10.150.130">
    <property type="match status" value="1"/>
</dbReference>
<accession>A0A5C4QRD4</accession>
<dbReference type="InterPro" id="IPR004107">
    <property type="entry name" value="Integrase_SAM-like_N"/>
</dbReference>
<protein>
    <submittedName>
        <fullName evidence="8">Site-specific integrase</fullName>
    </submittedName>
</protein>
<proteinExistence type="inferred from homology"/>
<dbReference type="PANTHER" id="PTHR30629:SF2">
    <property type="entry name" value="PROPHAGE INTEGRASE INTS-RELATED"/>
    <property type="match status" value="1"/>
</dbReference>
<evidence type="ECO:0000256" key="2">
    <source>
        <dbReference type="ARBA" id="ARBA00022908"/>
    </source>
</evidence>
<feature type="domain" description="Tyr recombinase" evidence="6">
    <location>
        <begin position="189"/>
        <end position="388"/>
    </location>
</feature>
<dbReference type="InterPro" id="IPR002104">
    <property type="entry name" value="Integrase_catalytic"/>
</dbReference>
<evidence type="ECO:0000313" key="8">
    <source>
        <dbReference type="EMBL" id="TNH27807.1"/>
    </source>
</evidence>
<gene>
    <name evidence="8" type="ORF">FHG89_17015</name>
</gene>
<dbReference type="RefSeq" id="WP_139585367.1">
    <property type="nucleotide sequence ID" value="NZ_VDFY01000165.1"/>
</dbReference>
<dbReference type="Pfam" id="PF00589">
    <property type="entry name" value="Phage_integrase"/>
    <property type="match status" value="1"/>
</dbReference>
<evidence type="ECO:0000256" key="5">
    <source>
        <dbReference type="PROSITE-ProRule" id="PRU01248"/>
    </source>
</evidence>
<dbReference type="AlphaFoldDB" id="A0A5C4QRD4"/>
<dbReference type="GO" id="GO:0006310">
    <property type="term" value="P:DNA recombination"/>
    <property type="evidence" value="ECO:0007669"/>
    <property type="project" value="UniProtKB-KW"/>
</dbReference>
<keyword evidence="3 5" id="KW-0238">DNA-binding</keyword>
<dbReference type="InterPro" id="IPR013762">
    <property type="entry name" value="Integrase-like_cat_sf"/>
</dbReference>
<comment type="caution">
    <text evidence="8">The sequence shown here is derived from an EMBL/GenBank/DDBJ whole genome shotgun (WGS) entry which is preliminary data.</text>
</comment>
<dbReference type="PROSITE" id="PS51898">
    <property type="entry name" value="TYR_RECOMBINASE"/>
    <property type="match status" value="1"/>
</dbReference>
<dbReference type="SUPFAM" id="SSF56349">
    <property type="entry name" value="DNA breaking-rejoining enzymes"/>
    <property type="match status" value="1"/>
</dbReference>
<dbReference type="EMBL" id="VDFY01000165">
    <property type="protein sequence ID" value="TNH27807.1"/>
    <property type="molecule type" value="Genomic_DNA"/>
</dbReference>
<organism evidence="8 9">
    <name type="scientific">Micromonospora orduensis</name>
    <dbReference type="NCBI Taxonomy" id="1420891"/>
    <lineage>
        <taxon>Bacteria</taxon>
        <taxon>Bacillati</taxon>
        <taxon>Actinomycetota</taxon>
        <taxon>Actinomycetes</taxon>
        <taxon>Micromonosporales</taxon>
        <taxon>Micromonosporaceae</taxon>
        <taxon>Micromonospora</taxon>
    </lineage>
</organism>
<keyword evidence="4" id="KW-0233">DNA recombination</keyword>
<sequence>MRQNPNRGRVYRCCACRDSTGRLLGPRCPKLSNARHGGWAFAVDLPSLNKRSTMRRTGFATKAAASAARAHVLECERAGVSLDDSETVASYLTCWLEAKSPALKTNTVNRYTAYIHNDLIPALGAVPLERLTHDHVTQFIQRELAAGRGPVTLRRCVTTLSSALNDARRNHRLPHNAARFATIPRPPEPELTCWSTSQTSAFLRHCHAVEDPLADLFELMICTGMRKGETLGLHWADVDLKARALFVRWTLVSVDNSRSMLNAPKTHGSRAWVALSARAVEALQRQRRRQCRQQVTARHHDNLDLVFARPDGQPVRPQYVLDHLRRLTADAGLPAIRVHDLRHIAATIMINQGVPMAVVSKTLRHRNVATTVDIYGHLTREAAADGVSATCAALDAADARAA</sequence>
<dbReference type="GO" id="GO:0015074">
    <property type="term" value="P:DNA integration"/>
    <property type="evidence" value="ECO:0007669"/>
    <property type="project" value="UniProtKB-KW"/>
</dbReference>
<evidence type="ECO:0000259" key="7">
    <source>
        <dbReference type="PROSITE" id="PS51900"/>
    </source>
</evidence>
<dbReference type="GO" id="GO:0003677">
    <property type="term" value="F:DNA binding"/>
    <property type="evidence" value="ECO:0007669"/>
    <property type="project" value="UniProtKB-UniRule"/>
</dbReference>
<feature type="domain" description="Core-binding (CB)" evidence="7">
    <location>
        <begin position="86"/>
        <end position="168"/>
    </location>
</feature>
<dbReference type="InterPro" id="IPR050808">
    <property type="entry name" value="Phage_Integrase"/>
</dbReference>